<keyword evidence="4" id="KW-1185">Reference proteome</keyword>
<dbReference type="OrthoDB" id="9780175at2"/>
<dbReference type="eggNOG" id="COG0629">
    <property type="taxonomic scope" value="Bacteria"/>
</dbReference>
<dbReference type="PATRIC" id="fig|1304284.3.peg.2468"/>
<keyword evidence="1 2" id="KW-0238">DNA-binding</keyword>
<evidence type="ECO:0000256" key="2">
    <source>
        <dbReference type="PROSITE-ProRule" id="PRU00252"/>
    </source>
</evidence>
<dbReference type="PROSITE" id="PS50935">
    <property type="entry name" value="SSB"/>
    <property type="match status" value="2"/>
</dbReference>
<dbReference type="PANTHER" id="PTHR10302">
    <property type="entry name" value="SINGLE-STRANDED DNA-BINDING PROTEIN"/>
    <property type="match status" value="1"/>
</dbReference>
<organism evidence="3 4">
    <name type="scientific">Caldisalinibacter kiritimatiensis</name>
    <dbReference type="NCBI Taxonomy" id="1304284"/>
    <lineage>
        <taxon>Bacteria</taxon>
        <taxon>Bacillati</taxon>
        <taxon>Bacillota</taxon>
        <taxon>Tissierellia</taxon>
        <taxon>Tissierellales</taxon>
        <taxon>Thermohalobacteraceae</taxon>
        <taxon>Caldisalinibacter</taxon>
    </lineage>
</organism>
<dbReference type="InterPro" id="IPR000424">
    <property type="entry name" value="Primosome_PriB/ssb"/>
</dbReference>
<dbReference type="CDD" id="cd04496">
    <property type="entry name" value="SSB_OBF"/>
    <property type="match status" value="1"/>
</dbReference>
<dbReference type="STRING" id="1304284.L21TH_2513"/>
<dbReference type="EMBL" id="ARZA01000269">
    <property type="protein sequence ID" value="EOC99508.1"/>
    <property type="molecule type" value="Genomic_DNA"/>
</dbReference>
<dbReference type="Gene3D" id="2.40.50.140">
    <property type="entry name" value="Nucleic acid-binding proteins"/>
    <property type="match status" value="2"/>
</dbReference>
<proteinExistence type="predicted"/>
<dbReference type="Proteomes" id="UP000013378">
    <property type="component" value="Unassembled WGS sequence"/>
</dbReference>
<dbReference type="InterPro" id="IPR012340">
    <property type="entry name" value="NA-bd_OB-fold"/>
</dbReference>
<accession>R1CS48</accession>
<evidence type="ECO:0000313" key="3">
    <source>
        <dbReference type="EMBL" id="EOC99508.1"/>
    </source>
</evidence>
<dbReference type="NCBIfam" id="NF004476">
    <property type="entry name" value="PRK05813.1"/>
    <property type="match status" value="1"/>
</dbReference>
<dbReference type="GO" id="GO:0006260">
    <property type="term" value="P:DNA replication"/>
    <property type="evidence" value="ECO:0007669"/>
    <property type="project" value="InterPro"/>
</dbReference>
<dbReference type="GO" id="GO:0003697">
    <property type="term" value="F:single-stranded DNA binding"/>
    <property type="evidence" value="ECO:0007669"/>
    <property type="project" value="InterPro"/>
</dbReference>
<dbReference type="PANTHER" id="PTHR10302:SF27">
    <property type="entry name" value="SINGLE-STRANDED DNA-BINDING PROTEIN"/>
    <property type="match status" value="1"/>
</dbReference>
<dbReference type="InterPro" id="IPR011344">
    <property type="entry name" value="ssDNA-bd"/>
</dbReference>
<dbReference type="SUPFAM" id="SSF50249">
    <property type="entry name" value="Nucleic acid-binding proteins"/>
    <property type="match status" value="1"/>
</dbReference>
<gene>
    <name evidence="3" type="ORF">L21TH_2513</name>
</gene>
<name>R1CS48_9FIRM</name>
<dbReference type="GO" id="GO:0009295">
    <property type="term" value="C:nucleoid"/>
    <property type="evidence" value="ECO:0007669"/>
    <property type="project" value="TreeGrafter"/>
</dbReference>
<evidence type="ECO:0000256" key="1">
    <source>
        <dbReference type="ARBA" id="ARBA00023125"/>
    </source>
</evidence>
<reference evidence="3 4" key="1">
    <citation type="journal article" date="2015" name="Geomicrobiol. J.">
        <title>Caldisalinibacter kiritimatiensis gen. nov., sp. nov., a moderately thermohalophilic thiosulfate-reducing bacterium from a hypersaline microbial mat.</title>
        <authorList>
            <person name="Ben Hania W."/>
            <person name="Joseph M."/>
            <person name="Fiebig A."/>
            <person name="Bunk B."/>
            <person name="Klenk H.-P."/>
            <person name="Fardeau M.-L."/>
            <person name="Spring S."/>
        </authorList>
    </citation>
    <scope>NUCLEOTIDE SEQUENCE [LARGE SCALE GENOMIC DNA]</scope>
    <source>
        <strain evidence="3 4">L21-TH-D2</strain>
    </source>
</reference>
<dbReference type="RefSeq" id="WP_006317076.1">
    <property type="nucleotide sequence ID" value="NZ_ARZA01000269.1"/>
</dbReference>
<dbReference type="Pfam" id="PF00436">
    <property type="entry name" value="SSB"/>
    <property type="match status" value="1"/>
</dbReference>
<protein>
    <submittedName>
        <fullName evidence="3">Single-stranded DNA-binding protein</fullName>
    </submittedName>
</protein>
<dbReference type="AlphaFoldDB" id="R1CS48"/>
<comment type="caution">
    <text evidence="3">The sequence shown here is derived from an EMBL/GenBank/DDBJ whole genome shotgun (WGS) entry which is preliminary data.</text>
</comment>
<evidence type="ECO:0000313" key="4">
    <source>
        <dbReference type="Proteomes" id="UP000013378"/>
    </source>
</evidence>
<sequence length="224" mass="26039">MVDKVIQTNSVTIVGKVVDELEFSHEMYGEGFYNFCIEVPRLSEHSDVLPVTISERLLVNMDVKPGMDLVIEGQLRSYNRYVNGSNKLVLTVFARDAYVPPSEEELEQLYKKPNEIFLDGYICKNPVYRTTPFGREITDLLIAVNRPYNKSDYIPCIAWGRNARFCEKLKVGDHIKLWGRIQSREYQKKLDNGEVENRVAYEVSISKLEYIENDNNRLEKDENE</sequence>